<dbReference type="EMBL" id="JAGSOI010000002">
    <property type="protein sequence ID" value="MCM1985593.1"/>
    <property type="molecule type" value="Genomic_DNA"/>
</dbReference>
<dbReference type="AlphaFoldDB" id="A0A9E4ZC25"/>
<evidence type="ECO:0000313" key="2">
    <source>
        <dbReference type="EMBL" id="MCM1985593.1"/>
    </source>
</evidence>
<dbReference type="Proteomes" id="UP001056766">
    <property type="component" value="Unassembled WGS sequence"/>
</dbReference>
<evidence type="ECO:0000259" key="1">
    <source>
        <dbReference type="Pfam" id="PF14280"/>
    </source>
</evidence>
<reference evidence="2" key="2">
    <citation type="submission" date="2021-04" db="EMBL/GenBank/DDBJ databases">
        <authorList>
            <person name="Dong X."/>
        </authorList>
    </citation>
    <scope>NUCLEOTIDE SEQUENCE</scope>
    <source>
        <strain evidence="2">LLY</strain>
    </source>
</reference>
<evidence type="ECO:0000313" key="3">
    <source>
        <dbReference type="Proteomes" id="UP001056766"/>
    </source>
</evidence>
<accession>A0A9E4ZC25</accession>
<reference evidence="2" key="1">
    <citation type="journal article" date="2021" name="mSystems">
        <title>Bacteria and Archaea Synergistically Convert Glycine Betaine to Biogenic Methane in the Formosa Cold Seep of the South China Sea.</title>
        <authorList>
            <person name="Li L."/>
            <person name="Zhang W."/>
            <person name="Zhang S."/>
            <person name="Song L."/>
            <person name="Sun Q."/>
            <person name="Zhang H."/>
            <person name="Xiang H."/>
            <person name="Dong X."/>
        </authorList>
    </citation>
    <scope>NUCLEOTIDE SEQUENCE</scope>
    <source>
        <strain evidence="2">LLY</strain>
    </source>
</reference>
<keyword evidence="3" id="KW-1185">Reference proteome</keyword>
<gene>
    <name evidence="2" type="ORF">KDK67_00945</name>
</gene>
<dbReference type="InterPro" id="IPR025375">
    <property type="entry name" value="DUF4365"/>
</dbReference>
<name>A0A9E4ZC25_9EURY</name>
<feature type="domain" description="DUF4365" evidence="1">
    <location>
        <begin position="28"/>
        <end position="163"/>
    </location>
</feature>
<comment type="caution">
    <text evidence="2">The sequence shown here is derived from an EMBL/GenBank/DDBJ whole genome shotgun (WGS) entry which is preliminary data.</text>
</comment>
<sequence length="171" mass="19524">MLPDNDIKEYLSASHINAITSIAGAKAEMKFRDHGVDGSFRALTNPYGTRILDSSFSVDFQAKSTVNWTLKDDYVIYNLEVKTYNDMASRHSASYASPLILILLCLPKEKDKWVSISEDQLVMTKCCYWHMIKGPMTENKEKITIRIPCNNLFEPGIIKELLEKLERGEEI</sequence>
<protein>
    <submittedName>
        <fullName evidence="2">DUF4365 domain-containing protein</fullName>
    </submittedName>
</protein>
<proteinExistence type="predicted"/>
<dbReference type="RefSeq" id="WP_250866973.1">
    <property type="nucleotide sequence ID" value="NZ_JAGSOI010000002.1"/>
</dbReference>
<dbReference type="Pfam" id="PF14280">
    <property type="entry name" value="DUF4365"/>
    <property type="match status" value="1"/>
</dbReference>
<organism evidence="2 3">
    <name type="scientific">Methanococcoides seepicolus</name>
    <dbReference type="NCBI Taxonomy" id="2828780"/>
    <lineage>
        <taxon>Archaea</taxon>
        <taxon>Methanobacteriati</taxon>
        <taxon>Methanobacteriota</taxon>
        <taxon>Stenosarchaea group</taxon>
        <taxon>Methanomicrobia</taxon>
        <taxon>Methanosarcinales</taxon>
        <taxon>Methanosarcinaceae</taxon>
        <taxon>Methanococcoides</taxon>
    </lineage>
</organism>